<dbReference type="RefSeq" id="WP_347920830.1">
    <property type="nucleotide sequence ID" value="NZ_JBDXMX010000004.1"/>
</dbReference>
<protein>
    <submittedName>
        <fullName evidence="3">Amidohydrolase</fullName>
    </submittedName>
</protein>
<keyword evidence="4" id="KW-1185">Reference proteome</keyword>
<dbReference type="EMBL" id="JBDXMX010000004">
    <property type="protein sequence ID" value="MEO9248231.1"/>
    <property type="molecule type" value="Genomic_DNA"/>
</dbReference>
<comment type="caution">
    <text evidence="3">The sequence shown here is derived from an EMBL/GenBank/DDBJ whole genome shotgun (WGS) entry which is preliminary data.</text>
</comment>
<accession>A0ABV0IJ97</accession>
<dbReference type="CDD" id="cd01298">
    <property type="entry name" value="ATZ_TRZ_like"/>
    <property type="match status" value="1"/>
</dbReference>
<dbReference type="Proteomes" id="UP001484097">
    <property type="component" value="Unassembled WGS sequence"/>
</dbReference>
<dbReference type="InterPro" id="IPR011059">
    <property type="entry name" value="Metal-dep_hydrolase_composite"/>
</dbReference>
<keyword evidence="1" id="KW-0378">Hydrolase</keyword>
<dbReference type="InterPro" id="IPR006680">
    <property type="entry name" value="Amidohydro-rel"/>
</dbReference>
<dbReference type="SUPFAM" id="SSF51556">
    <property type="entry name" value="Metallo-dependent hydrolases"/>
    <property type="match status" value="1"/>
</dbReference>
<organism evidence="3 4">
    <name type="scientific">Citricoccus nitrophenolicus</name>
    <dbReference type="NCBI Taxonomy" id="863575"/>
    <lineage>
        <taxon>Bacteria</taxon>
        <taxon>Bacillati</taxon>
        <taxon>Actinomycetota</taxon>
        <taxon>Actinomycetes</taxon>
        <taxon>Micrococcales</taxon>
        <taxon>Micrococcaceae</taxon>
        <taxon>Citricoccus</taxon>
    </lineage>
</organism>
<evidence type="ECO:0000259" key="2">
    <source>
        <dbReference type="Pfam" id="PF01979"/>
    </source>
</evidence>
<gene>
    <name evidence="3" type="ORF">ABDK96_11100</name>
</gene>
<dbReference type="Gene3D" id="3.20.20.140">
    <property type="entry name" value="Metal-dependent hydrolases"/>
    <property type="match status" value="1"/>
</dbReference>
<dbReference type="InterPro" id="IPR050287">
    <property type="entry name" value="MTA/SAH_deaminase"/>
</dbReference>
<sequence length="519" mass="57395">MSLLIRQANVITMSEGSGSSPQTLDLRIDGQNIAAIGPNLEQIPGDEVIDGRDRLVTPGFINAHTHSWESIYKGRYDNMPLEAWQLYTYPPLGAPPRSPDFIRARSQLFALENLKSGVTTVVDDVLETPSLDFGQLEAVVDSYDEIGIRANVSGHVKNVPFLDTTPYVSEHLDRETIARAHGESLVTADEYLDFSEQAIRRFGGRGNGRINYMLAPSAPQRCTPELLTGAVALAGRYGIECHIHMLETKTQLVTGQEFYGMSLPQYMQSIDALSRNTTFAHGIWVTDEDIEILADHEVSISHNPISNLKLGSGILPWRKYQDAGVNLGLGTDGWSSSDTPRLLEVIKMASLLHKVTDSDTDRWPTVEETLRAGTVNGARSAMLDRSIGSLEVGKRADLLIWDLKTLNFTPRQRLDHQLVYSENGSSLEYVMVDGRIVVDHGTLTTLDEQGIVDEFNGYLPEIHAWQDRTDQLNQVFHPAFAAMYETCRHASSPINRWADMSDANAAGHRPASGIPSLVS</sequence>
<proteinExistence type="predicted"/>
<name>A0ABV0IJ97_9MICC</name>
<feature type="domain" description="Amidohydrolase-related" evidence="2">
    <location>
        <begin position="55"/>
        <end position="437"/>
    </location>
</feature>
<dbReference type="Pfam" id="PF01979">
    <property type="entry name" value="Amidohydro_1"/>
    <property type="match status" value="1"/>
</dbReference>
<dbReference type="InterPro" id="IPR032466">
    <property type="entry name" value="Metal_Hydrolase"/>
</dbReference>
<dbReference type="Gene3D" id="2.30.40.10">
    <property type="entry name" value="Urease, subunit C, domain 1"/>
    <property type="match status" value="1"/>
</dbReference>
<evidence type="ECO:0000256" key="1">
    <source>
        <dbReference type="ARBA" id="ARBA00022801"/>
    </source>
</evidence>
<evidence type="ECO:0000313" key="3">
    <source>
        <dbReference type="EMBL" id="MEO9248231.1"/>
    </source>
</evidence>
<evidence type="ECO:0000313" key="4">
    <source>
        <dbReference type="Proteomes" id="UP001484097"/>
    </source>
</evidence>
<dbReference type="PANTHER" id="PTHR43794">
    <property type="entry name" value="AMINOHYDROLASE SSNA-RELATED"/>
    <property type="match status" value="1"/>
</dbReference>
<reference evidence="3 4" key="1">
    <citation type="submission" date="2024-05" db="EMBL/GenBank/DDBJ databases">
        <authorList>
            <person name="Yi C."/>
        </authorList>
    </citation>
    <scope>NUCLEOTIDE SEQUENCE [LARGE SCALE GENOMIC DNA]</scope>
    <source>
        <strain evidence="3 4">XS13</strain>
    </source>
</reference>
<dbReference type="PANTHER" id="PTHR43794:SF11">
    <property type="entry name" value="AMIDOHYDROLASE-RELATED DOMAIN-CONTAINING PROTEIN"/>
    <property type="match status" value="1"/>
</dbReference>
<dbReference type="SUPFAM" id="SSF51338">
    <property type="entry name" value="Composite domain of metallo-dependent hydrolases"/>
    <property type="match status" value="1"/>
</dbReference>